<comment type="caution">
    <text evidence="1">The sequence shown here is derived from an EMBL/GenBank/DDBJ whole genome shotgun (WGS) entry which is preliminary data.</text>
</comment>
<dbReference type="EMBL" id="ACFU01000050">
    <property type="protein sequence ID" value="EEF12595.1"/>
    <property type="molecule type" value="Genomic_DNA"/>
</dbReference>
<reference evidence="1 2" key="1">
    <citation type="submission" date="2008-08" db="EMBL/GenBank/DDBJ databases">
        <authorList>
            <person name="Madupu R."/>
            <person name="Durkin A.S."/>
            <person name="Torralba M."/>
            <person name="Methe B."/>
            <person name="Sutton G.G."/>
            <person name="Strausberg R.L."/>
            <person name="Nelson K.E."/>
        </authorList>
    </citation>
    <scope>NUCLEOTIDE SEQUENCE [LARGE SCALE GENOMIC DNA]</scope>
    <source>
        <strain evidence="1 2">RM3267</strain>
    </source>
</reference>
<protein>
    <submittedName>
        <fullName evidence="1">Uncharacterized protein</fullName>
    </submittedName>
</protein>
<evidence type="ECO:0000313" key="2">
    <source>
        <dbReference type="Proteomes" id="UP000003082"/>
    </source>
</evidence>
<dbReference type="AlphaFoldDB" id="B9D5Y7"/>
<proteinExistence type="predicted"/>
<sequence length="39" mass="4593">MVRDGARRFLVCIVTGSVKETNFIFLYFKFKAKVLFAYL</sequence>
<dbReference type="Proteomes" id="UP000003082">
    <property type="component" value="Unassembled WGS sequence"/>
</dbReference>
<keyword evidence="2" id="KW-1185">Reference proteome</keyword>
<gene>
    <name evidence="1" type="ORF">CAMRE0001_0336</name>
</gene>
<accession>B9D5Y7</accession>
<name>B9D5Y7_CAMRE</name>
<organism evidence="1 2">
    <name type="scientific">Campylobacter rectus RM3267</name>
    <dbReference type="NCBI Taxonomy" id="553218"/>
    <lineage>
        <taxon>Bacteria</taxon>
        <taxon>Pseudomonadati</taxon>
        <taxon>Campylobacterota</taxon>
        <taxon>Epsilonproteobacteria</taxon>
        <taxon>Campylobacterales</taxon>
        <taxon>Campylobacteraceae</taxon>
        <taxon>Campylobacter</taxon>
    </lineage>
</organism>
<evidence type="ECO:0000313" key="1">
    <source>
        <dbReference type="EMBL" id="EEF12595.1"/>
    </source>
</evidence>